<dbReference type="AlphaFoldDB" id="A0AAV7CZW8"/>
<gene>
    <name evidence="1" type="ORF">GDO81_006854</name>
</gene>
<organism evidence="1 2">
    <name type="scientific">Engystomops pustulosus</name>
    <name type="common">Tungara frog</name>
    <name type="synonym">Physalaemus pustulosus</name>
    <dbReference type="NCBI Taxonomy" id="76066"/>
    <lineage>
        <taxon>Eukaryota</taxon>
        <taxon>Metazoa</taxon>
        <taxon>Chordata</taxon>
        <taxon>Craniata</taxon>
        <taxon>Vertebrata</taxon>
        <taxon>Euteleostomi</taxon>
        <taxon>Amphibia</taxon>
        <taxon>Batrachia</taxon>
        <taxon>Anura</taxon>
        <taxon>Neobatrachia</taxon>
        <taxon>Hyloidea</taxon>
        <taxon>Leptodactylidae</taxon>
        <taxon>Leiuperinae</taxon>
        <taxon>Engystomops</taxon>
    </lineage>
</organism>
<accession>A0AAV7CZW8</accession>
<dbReference type="EMBL" id="WNYA01000002">
    <property type="protein sequence ID" value="KAG8590704.1"/>
    <property type="molecule type" value="Genomic_DNA"/>
</dbReference>
<sequence length="73" mass="8420">MYRSACGSRINRPLILHSHNTMWPCPNPDPHYKLSRSFRDASVPCTMRCEDGFVKLIKSTLSSLPYHDIKTKI</sequence>
<keyword evidence="2" id="KW-1185">Reference proteome</keyword>
<evidence type="ECO:0000313" key="1">
    <source>
        <dbReference type="EMBL" id="KAG8590704.1"/>
    </source>
</evidence>
<reference evidence="1" key="1">
    <citation type="thesis" date="2020" institute="ProQuest LLC" country="789 East Eisenhower Parkway, Ann Arbor, MI, USA">
        <title>Comparative Genomics and Chromosome Evolution.</title>
        <authorList>
            <person name="Mudd A.B."/>
        </authorList>
    </citation>
    <scope>NUCLEOTIDE SEQUENCE</scope>
    <source>
        <strain evidence="1">237g6f4</strain>
        <tissue evidence="1">Blood</tissue>
    </source>
</reference>
<comment type="caution">
    <text evidence="1">The sequence shown here is derived from an EMBL/GenBank/DDBJ whole genome shotgun (WGS) entry which is preliminary data.</text>
</comment>
<evidence type="ECO:0000313" key="2">
    <source>
        <dbReference type="Proteomes" id="UP000824782"/>
    </source>
</evidence>
<protein>
    <submittedName>
        <fullName evidence="1">Uncharacterized protein</fullName>
    </submittedName>
</protein>
<proteinExistence type="predicted"/>
<dbReference type="Proteomes" id="UP000824782">
    <property type="component" value="Unassembled WGS sequence"/>
</dbReference>
<name>A0AAV7CZW8_ENGPU</name>